<evidence type="ECO:0000313" key="2">
    <source>
        <dbReference type="EMBL" id="KAH9322095.1"/>
    </source>
</evidence>
<protein>
    <submittedName>
        <fullName evidence="2">Uncharacterized protein</fullName>
    </submittedName>
</protein>
<evidence type="ECO:0000256" key="1">
    <source>
        <dbReference type="SAM" id="MobiDB-lite"/>
    </source>
</evidence>
<feature type="region of interest" description="Disordered" evidence="1">
    <location>
        <begin position="92"/>
        <end position="118"/>
    </location>
</feature>
<name>A0AA38GJD8_TAXCH</name>
<dbReference type="EMBL" id="JAHRHJ020000003">
    <property type="protein sequence ID" value="KAH9322095.1"/>
    <property type="molecule type" value="Genomic_DNA"/>
</dbReference>
<proteinExistence type="predicted"/>
<accession>A0AA38GJD8</accession>
<gene>
    <name evidence="2" type="ORF">KI387_016734</name>
</gene>
<evidence type="ECO:0000313" key="3">
    <source>
        <dbReference type="Proteomes" id="UP000824469"/>
    </source>
</evidence>
<sequence length="118" mass="11140">GESSEESTAHTARLSGCYSREGLAQGIGAVVTGAACCYTGIDRCLTGAASLGTGIGITTGAATGTSTPTGTGIATGTGCTGKIGAIVIRSRGTSPSNYGGTSSLYGGESGGPVLSGCP</sequence>
<organism evidence="2 3">
    <name type="scientific">Taxus chinensis</name>
    <name type="common">Chinese yew</name>
    <name type="synonym">Taxus wallichiana var. chinensis</name>
    <dbReference type="NCBI Taxonomy" id="29808"/>
    <lineage>
        <taxon>Eukaryota</taxon>
        <taxon>Viridiplantae</taxon>
        <taxon>Streptophyta</taxon>
        <taxon>Embryophyta</taxon>
        <taxon>Tracheophyta</taxon>
        <taxon>Spermatophyta</taxon>
        <taxon>Pinopsida</taxon>
        <taxon>Pinidae</taxon>
        <taxon>Conifers II</taxon>
        <taxon>Cupressales</taxon>
        <taxon>Taxaceae</taxon>
        <taxon>Taxus</taxon>
    </lineage>
</organism>
<dbReference type="Proteomes" id="UP000824469">
    <property type="component" value="Unassembled WGS sequence"/>
</dbReference>
<reference evidence="2 3" key="1">
    <citation type="journal article" date="2021" name="Nat. Plants">
        <title>The Taxus genome provides insights into paclitaxel biosynthesis.</title>
        <authorList>
            <person name="Xiong X."/>
            <person name="Gou J."/>
            <person name="Liao Q."/>
            <person name="Li Y."/>
            <person name="Zhou Q."/>
            <person name="Bi G."/>
            <person name="Li C."/>
            <person name="Du R."/>
            <person name="Wang X."/>
            <person name="Sun T."/>
            <person name="Guo L."/>
            <person name="Liang H."/>
            <person name="Lu P."/>
            <person name="Wu Y."/>
            <person name="Zhang Z."/>
            <person name="Ro D.K."/>
            <person name="Shang Y."/>
            <person name="Huang S."/>
            <person name="Yan J."/>
        </authorList>
    </citation>
    <scope>NUCLEOTIDE SEQUENCE [LARGE SCALE GENOMIC DNA]</scope>
    <source>
        <strain evidence="2">Ta-2019</strain>
    </source>
</reference>
<keyword evidence="3" id="KW-1185">Reference proteome</keyword>
<feature type="non-terminal residue" evidence="2">
    <location>
        <position position="1"/>
    </location>
</feature>
<dbReference type="AlphaFoldDB" id="A0AA38GJD8"/>
<feature type="compositionally biased region" description="Polar residues" evidence="1">
    <location>
        <begin position="92"/>
        <end position="104"/>
    </location>
</feature>
<comment type="caution">
    <text evidence="2">The sequence shown here is derived from an EMBL/GenBank/DDBJ whole genome shotgun (WGS) entry which is preliminary data.</text>
</comment>